<gene>
    <name evidence="6" type="ORF">PPG34_10220</name>
</gene>
<dbReference type="InterPro" id="IPR014369">
    <property type="entry name" value="Gly/Sar_N_MeTrfase"/>
</dbReference>
<dbReference type="InterPro" id="IPR041698">
    <property type="entry name" value="Methyltransf_25"/>
</dbReference>
<protein>
    <submittedName>
        <fullName evidence="6">Methyltransferase domain-containing protein</fullName>
    </submittedName>
</protein>
<dbReference type="PANTHER" id="PTHR16458:SF2">
    <property type="entry name" value="GLYCINE N-METHYLTRANSFERASE"/>
    <property type="match status" value="1"/>
</dbReference>
<dbReference type="Proteomes" id="UP001250932">
    <property type="component" value="Unassembled WGS sequence"/>
</dbReference>
<dbReference type="SUPFAM" id="SSF53335">
    <property type="entry name" value="S-adenosyl-L-methionine-dependent methyltransferases"/>
    <property type="match status" value="2"/>
</dbReference>
<name>A0ABU3K8L8_9BACT</name>
<dbReference type="Gene3D" id="3.40.50.150">
    <property type="entry name" value="Vaccinia Virus protein VP39"/>
    <property type="match status" value="2"/>
</dbReference>
<reference evidence="6 7" key="1">
    <citation type="journal article" date="2023" name="ISME J.">
        <title>Cultivation and genomic characterization of novel and ubiquitous marine nitrite-oxidizing bacteria from the Nitrospirales.</title>
        <authorList>
            <person name="Mueller A.J."/>
            <person name="Daebeler A."/>
            <person name="Herbold C.W."/>
            <person name="Kirkegaard R.H."/>
            <person name="Daims H."/>
        </authorList>
    </citation>
    <scope>NUCLEOTIDE SEQUENCE [LARGE SCALE GENOMIC DNA]</scope>
    <source>
        <strain evidence="6 7">EB</strain>
    </source>
</reference>
<dbReference type="InterPro" id="IPR029063">
    <property type="entry name" value="SAM-dependent_MTases_sf"/>
</dbReference>
<dbReference type="GO" id="GO:0032259">
    <property type="term" value="P:methylation"/>
    <property type="evidence" value="ECO:0007669"/>
    <property type="project" value="UniProtKB-KW"/>
</dbReference>
<dbReference type="Pfam" id="PF13649">
    <property type="entry name" value="Methyltransf_25"/>
    <property type="match status" value="1"/>
</dbReference>
<dbReference type="InterPro" id="IPR013216">
    <property type="entry name" value="Methyltransf_11"/>
</dbReference>
<feature type="domain" description="Methyltransferase" evidence="5">
    <location>
        <begin position="61"/>
        <end position="158"/>
    </location>
</feature>
<dbReference type="PROSITE" id="PS51600">
    <property type="entry name" value="SAM_GNMT"/>
    <property type="match status" value="1"/>
</dbReference>
<dbReference type="RefSeq" id="WP_313833175.1">
    <property type="nucleotide sequence ID" value="NZ_JAQOUE010000001.1"/>
</dbReference>
<keyword evidence="3" id="KW-0949">S-adenosyl-L-methionine</keyword>
<evidence type="ECO:0000259" key="5">
    <source>
        <dbReference type="Pfam" id="PF13649"/>
    </source>
</evidence>
<evidence type="ECO:0000313" key="7">
    <source>
        <dbReference type="Proteomes" id="UP001250932"/>
    </source>
</evidence>
<dbReference type="CDD" id="cd02440">
    <property type="entry name" value="AdoMet_MTases"/>
    <property type="match status" value="2"/>
</dbReference>
<dbReference type="GO" id="GO:0008168">
    <property type="term" value="F:methyltransferase activity"/>
    <property type="evidence" value="ECO:0007669"/>
    <property type="project" value="UniProtKB-KW"/>
</dbReference>
<dbReference type="Pfam" id="PF08241">
    <property type="entry name" value="Methyltransf_11"/>
    <property type="match status" value="1"/>
</dbReference>
<dbReference type="Gene3D" id="3.30.46.10">
    <property type="entry name" value="Glycine N-methyltransferase, chain A, domain 1"/>
    <property type="match status" value="1"/>
</dbReference>
<keyword evidence="7" id="KW-1185">Reference proteome</keyword>
<organism evidence="6 7">
    <name type="scientific">Candidatus Nitronereus thalassa</name>
    <dbReference type="NCBI Taxonomy" id="3020898"/>
    <lineage>
        <taxon>Bacteria</taxon>
        <taxon>Pseudomonadati</taxon>
        <taxon>Nitrospirota</taxon>
        <taxon>Nitrospiria</taxon>
        <taxon>Nitrospirales</taxon>
        <taxon>Nitrospiraceae</taxon>
        <taxon>Candidatus Nitronereus</taxon>
    </lineage>
</organism>
<keyword evidence="1 6" id="KW-0489">Methyltransferase</keyword>
<proteinExistence type="predicted"/>
<evidence type="ECO:0000256" key="2">
    <source>
        <dbReference type="ARBA" id="ARBA00022679"/>
    </source>
</evidence>
<evidence type="ECO:0000259" key="4">
    <source>
        <dbReference type="Pfam" id="PF08241"/>
    </source>
</evidence>
<accession>A0ABU3K8L8</accession>
<sequence>MAKEQAYGANPIAQRKTDLYKKEYVHSFVRKWDELIDWDARATSEGDFFINLMKERGVKRVLDVATGTGFHSIRLLKAGFEVTSADGSPEMLAQAFENARRAGFILQTIHADWRWLSRDIHNKYDAVICLGNSLTHLFSEQDRRKALAEFYTALKHDGVLILDQRNYDGILDNGFTSKHVYYYCGDNVSAEPEYVDEGLARFRYRFPDNSEYHLNMFPLRKEYVRNLMGQVGFQQIKTYGDFQETHRIEDPDFFIHVAEKLYKNEERSQKVDIASTYSQTVETARTYYNSTDADRFYATIWGGEDIHIGLYEQESDTIADASRRTVETMASMLQDLGPRTRVLDIGSGYGGSARYLVKAFGCHVGCLNLSEIQNKRNRELNIRDGLSLAINVVDGNFEDIPLPDDSVDIVWSQDAILHSGNKKKVFEEVHRVLAQGGQFIFTDPMQSETCPKDALTPILERIHLDSLGSVQYYKELLLGLGFKEVAISDHSKQLANHYGRVLKEVEANTFNLSRVCSDEYVERMKIGLQHWVDGGKAGNLKWGILHFQKT</sequence>
<dbReference type="PANTHER" id="PTHR16458">
    <property type="entry name" value="GLYCINE N-METHYLTRANSFERASE"/>
    <property type="match status" value="1"/>
</dbReference>
<evidence type="ECO:0000256" key="3">
    <source>
        <dbReference type="ARBA" id="ARBA00022691"/>
    </source>
</evidence>
<feature type="domain" description="Methyltransferase type 11" evidence="4">
    <location>
        <begin position="343"/>
        <end position="441"/>
    </location>
</feature>
<dbReference type="EMBL" id="JAQOUE010000001">
    <property type="protein sequence ID" value="MDT7042726.1"/>
    <property type="molecule type" value="Genomic_DNA"/>
</dbReference>
<evidence type="ECO:0000256" key="1">
    <source>
        <dbReference type="ARBA" id="ARBA00022603"/>
    </source>
</evidence>
<comment type="caution">
    <text evidence="6">The sequence shown here is derived from an EMBL/GenBank/DDBJ whole genome shotgun (WGS) entry which is preliminary data.</text>
</comment>
<keyword evidence="2" id="KW-0808">Transferase</keyword>
<evidence type="ECO:0000313" key="6">
    <source>
        <dbReference type="EMBL" id="MDT7042726.1"/>
    </source>
</evidence>